<keyword evidence="7" id="KW-0813">Transport</keyword>
<gene>
    <name evidence="8" type="ORF">M0R45_025313</name>
</gene>
<name>A0AAW1WV41_RUBAR</name>
<dbReference type="InterPro" id="IPR007273">
    <property type="entry name" value="SCAMP"/>
</dbReference>
<evidence type="ECO:0000256" key="7">
    <source>
        <dbReference type="RuleBase" id="RU363122"/>
    </source>
</evidence>
<evidence type="ECO:0000256" key="6">
    <source>
        <dbReference type="ARBA" id="ARBA00023329"/>
    </source>
</evidence>
<dbReference type="EMBL" id="JBEDUW010000005">
    <property type="protein sequence ID" value="KAK9928167.1"/>
    <property type="molecule type" value="Genomic_DNA"/>
</dbReference>
<feature type="transmembrane region" description="Helical" evidence="7">
    <location>
        <begin position="6"/>
        <end position="25"/>
    </location>
</feature>
<sequence>MAFASWLGIVLCLVFNVIAVIICWVRGGGSKIFFLAIIYALLGIPLSYVLWYMPLSCNEIHIGFCIIAAIAPPIALQGKSLTGTLAAIDVFSDHAVVGDTGWGCGAKRIFEVLRQL</sequence>
<dbReference type="GO" id="GO:0015031">
    <property type="term" value="P:protein transport"/>
    <property type="evidence" value="ECO:0007669"/>
    <property type="project" value="InterPro"/>
</dbReference>
<comment type="function">
    <text evidence="1 7">Probably involved in membrane trafficking.</text>
</comment>
<comment type="similarity">
    <text evidence="2 7">Belongs to the SCAMP family.</text>
</comment>
<comment type="caution">
    <text evidence="8">The sequence shown here is derived from an EMBL/GenBank/DDBJ whole genome shotgun (WGS) entry which is preliminary data.</text>
</comment>
<dbReference type="Proteomes" id="UP001457282">
    <property type="component" value="Unassembled WGS sequence"/>
</dbReference>
<dbReference type="AlphaFoldDB" id="A0AAW1WV41"/>
<organism evidence="8 9">
    <name type="scientific">Rubus argutus</name>
    <name type="common">Southern blackberry</name>
    <dbReference type="NCBI Taxonomy" id="59490"/>
    <lineage>
        <taxon>Eukaryota</taxon>
        <taxon>Viridiplantae</taxon>
        <taxon>Streptophyta</taxon>
        <taxon>Embryophyta</taxon>
        <taxon>Tracheophyta</taxon>
        <taxon>Spermatophyta</taxon>
        <taxon>Magnoliopsida</taxon>
        <taxon>eudicotyledons</taxon>
        <taxon>Gunneridae</taxon>
        <taxon>Pentapetalae</taxon>
        <taxon>rosids</taxon>
        <taxon>fabids</taxon>
        <taxon>Rosales</taxon>
        <taxon>Rosaceae</taxon>
        <taxon>Rosoideae</taxon>
        <taxon>Rosoideae incertae sedis</taxon>
        <taxon>Rubus</taxon>
    </lineage>
</organism>
<keyword evidence="3 7" id="KW-0812">Transmembrane</keyword>
<evidence type="ECO:0000256" key="3">
    <source>
        <dbReference type="ARBA" id="ARBA00022692"/>
    </source>
</evidence>
<dbReference type="PANTHER" id="PTHR10687">
    <property type="entry name" value="SECRETORY CARRIER-ASSOCIATED MEMBRANE PROTEIN SCAMP"/>
    <property type="match status" value="1"/>
</dbReference>
<keyword evidence="7" id="KW-1003">Cell membrane</keyword>
<keyword evidence="6 7" id="KW-0968">Cytoplasmic vesicle</keyword>
<reference evidence="8 9" key="1">
    <citation type="journal article" date="2023" name="G3 (Bethesda)">
        <title>A chromosome-length genome assembly and annotation of blackberry (Rubus argutus, cv. 'Hillquist').</title>
        <authorList>
            <person name="Bruna T."/>
            <person name="Aryal R."/>
            <person name="Dudchenko O."/>
            <person name="Sargent D.J."/>
            <person name="Mead D."/>
            <person name="Buti M."/>
            <person name="Cavallini A."/>
            <person name="Hytonen T."/>
            <person name="Andres J."/>
            <person name="Pham M."/>
            <person name="Weisz D."/>
            <person name="Mascagni F."/>
            <person name="Usai G."/>
            <person name="Natali L."/>
            <person name="Bassil N."/>
            <person name="Fernandez G.E."/>
            <person name="Lomsadze A."/>
            <person name="Armour M."/>
            <person name="Olukolu B."/>
            <person name="Poorten T."/>
            <person name="Britton C."/>
            <person name="Davik J."/>
            <person name="Ashrafi H."/>
            <person name="Aiden E.L."/>
            <person name="Borodovsky M."/>
            <person name="Worthington M."/>
        </authorList>
    </citation>
    <scope>NUCLEOTIDE SEQUENCE [LARGE SCALE GENOMIC DNA]</scope>
    <source>
        <strain evidence="8">PI 553951</strain>
    </source>
</reference>
<dbReference type="PANTHER" id="PTHR10687:SF2">
    <property type="entry name" value="SECRETORY CARRIER-ASSOCIATED MEMBRANE PROTEIN"/>
    <property type="match status" value="1"/>
</dbReference>
<keyword evidence="5 7" id="KW-0472">Membrane</keyword>
<evidence type="ECO:0000256" key="4">
    <source>
        <dbReference type="ARBA" id="ARBA00022989"/>
    </source>
</evidence>
<evidence type="ECO:0000256" key="1">
    <source>
        <dbReference type="ARBA" id="ARBA00004003"/>
    </source>
</evidence>
<keyword evidence="9" id="KW-1185">Reference proteome</keyword>
<dbReference type="Pfam" id="PF04144">
    <property type="entry name" value="SCAMP"/>
    <property type="match status" value="1"/>
</dbReference>
<comment type="caution">
    <text evidence="7">Lacks conserved residue(s) required for the propagation of feature annotation.</text>
</comment>
<dbReference type="GO" id="GO:0055038">
    <property type="term" value="C:recycling endosome membrane"/>
    <property type="evidence" value="ECO:0007669"/>
    <property type="project" value="TreeGrafter"/>
</dbReference>
<dbReference type="GO" id="GO:0032588">
    <property type="term" value="C:trans-Golgi network membrane"/>
    <property type="evidence" value="ECO:0007669"/>
    <property type="project" value="TreeGrafter"/>
</dbReference>
<comment type="subcellular location">
    <subcellularLocation>
        <location evidence="7">Cell membrane</location>
        <topology evidence="7">Multi-pass membrane protein</topology>
    </subcellularLocation>
    <subcellularLocation>
        <location evidence="7">Cytoplasmic vesicle</location>
        <location evidence="7">Secretory vesicle membrane</location>
        <topology evidence="7">Multi-pass membrane protein</topology>
    </subcellularLocation>
</comment>
<feature type="transmembrane region" description="Helical" evidence="7">
    <location>
        <begin position="32"/>
        <end position="54"/>
    </location>
</feature>
<evidence type="ECO:0000313" key="8">
    <source>
        <dbReference type="EMBL" id="KAK9928167.1"/>
    </source>
</evidence>
<accession>A0AAW1WV41</accession>
<dbReference type="GO" id="GO:0030658">
    <property type="term" value="C:transport vesicle membrane"/>
    <property type="evidence" value="ECO:0007669"/>
    <property type="project" value="UniProtKB-SubCell"/>
</dbReference>
<evidence type="ECO:0000256" key="2">
    <source>
        <dbReference type="ARBA" id="ARBA00010482"/>
    </source>
</evidence>
<evidence type="ECO:0000313" key="9">
    <source>
        <dbReference type="Proteomes" id="UP001457282"/>
    </source>
</evidence>
<dbReference type="GO" id="GO:0005886">
    <property type="term" value="C:plasma membrane"/>
    <property type="evidence" value="ECO:0007669"/>
    <property type="project" value="UniProtKB-SubCell"/>
</dbReference>
<keyword evidence="4 7" id="KW-1133">Transmembrane helix</keyword>
<protein>
    <recommendedName>
        <fullName evidence="7">Secretory carrier-associated membrane protein</fullName>
        <shortName evidence="7">Secretory carrier membrane protein</shortName>
    </recommendedName>
</protein>
<proteinExistence type="inferred from homology"/>
<evidence type="ECO:0000256" key="5">
    <source>
        <dbReference type="ARBA" id="ARBA00023136"/>
    </source>
</evidence>